<keyword evidence="2" id="KW-1133">Transmembrane helix</keyword>
<feature type="compositionally biased region" description="Low complexity" evidence="1">
    <location>
        <begin position="282"/>
        <end position="294"/>
    </location>
</feature>
<protein>
    <recommendedName>
        <fullName evidence="6">Mid2 domain-containing protein</fullName>
    </recommendedName>
</protein>
<feature type="signal peptide" evidence="3">
    <location>
        <begin position="1"/>
        <end position="24"/>
    </location>
</feature>
<evidence type="ECO:0000313" key="4">
    <source>
        <dbReference type="EMBL" id="KAG2227555.1"/>
    </source>
</evidence>
<feature type="compositionally biased region" description="Polar residues" evidence="1">
    <location>
        <begin position="420"/>
        <end position="433"/>
    </location>
</feature>
<evidence type="ECO:0000313" key="5">
    <source>
        <dbReference type="Proteomes" id="UP000646827"/>
    </source>
</evidence>
<comment type="caution">
    <text evidence="4">The sequence shown here is derived from an EMBL/GenBank/DDBJ whole genome shotgun (WGS) entry which is preliminary data.</text>
</comment>
<dbReference type="AlphaFoldDB" id="A0A8H7VNV2"/>
<keyword evidence="3" id="KW-0732">Signal</keyword>
<name>A0A8H7VNV2_9FUNG</name>
<dbReference type="EMBL" id="JAEPRB010000006">
    <property type="protein sequence ID" value="KAG2227555.1"/>
    <property type="molecule type" value="Genomic_DNA"/>
</dbReference>
<evidence type="ECO:0000256" key="1">
    <source>
        <dbReference type="SAM" id="MobiDB-lite"/>
    </source>
</evidence>
<accession>A0A8H7VNV2</accession>
<feature type="compositionally biased region" description="Low complexity" evidence="1">
    <location>
        <begin position="234"/>
        <end position="254"/>
    </location>
</feature>
<sequence>MRLSSQSLFLLLFVLVARVSLAAADLERKDQPLAATPTQAPTIFNRYYARNDKSSDDGHEATIFDCSTKVIVRVPANGNKDDTSTMKQVKCRPTVVSIPASPTASVPTRSNKIETVTVTAKPKATSTHSSPHHQSSSSSAHKGDGDNKDKSGDKGSGSHNKEHSTDSSPSNGNDKDAKSSITTYSEVGDGNGNGGAAPTTGVNDPNDPTSGGNGNNNGNVDDPNGGNGDGSGSDGNDSGTIDGDNGDGSTTDGDNGNDDTTSDDGDDSTSGDGSDDEDSSENSETSTPNEDNSNGENGGTTQDPNTRSETQAVEGNVSNKSLGIGLGVGIGCVAAIGLAGLLVANKRKRENQSSTASYNDDVDTHWRPQSFMGVVASVVAKLPRSASLRSNHSKRDNAGMAVGAGQGAIEDPNATLGRHPSNSSTRSAASQPPSLARVQEHPREQMQEIDLRY</sequence>
<feature type="compositionally biased region" description="Basic and acidic residues" evidence="1">
    <location>
        <begin position="141"/>
        <end position="153"/>
    </location>
</feature>
<gene>
    <name evidence="4" type="ORF">INT45_002240</name>
</gene>
<proteinExistence type="predicted"/>
<feature type="transmembrane region" description="Helical" evidence="2">
    <location>
        <begin position="322"/>
        <end position="344"/>
    </location>
</feature>
<feature type="compositionally biased region" description="Polar residues" evidence="1">
    <location>
        <begin position="299"/>
        <end position="308"/>
    </location>
</feature>
<feature type="chain" id="PRO_5034150795" description="Mid2 domain-containing protein" evidence="3">
    <location>
        <begin position="25"/>
        <end position="453"/>
    </location>
</feature>
<evidence type="ECO:0000256" key="2">
    <source>
        <dbReference type="SAM" id="Phobius"/>
    </source>
</evidence>
<evidence type="ECO:0008006" key="6">
    <source>
        <dbReference type="Google" id="ProtNLM"/>
    </source>
</evidence>
<reference evidence="4 5" key="1">
    <citation type="submission" date="2020-12" db="EMBL/GenBank/DDBJ databases">
        <title>Metabolic potential, ecology and presence of endohyphal bacteria is reflected in genomic diversity of Mucoromycotina.</title>
        <authorList>
            <person name="Muszewska A."/>
            <person name="Okrasinska A."/>
            <person name="Steczkiewicz K."/>
            <person name="Drgas O."/>
            <person name="Orlowska M."/>
            <person name="Perlinska-Lenart U."/>
            <person name="Aleksandrzak-Piekarczyk T."/>
            <person name="Szatraj K."/>
            <person name="Zielenkiewicz U."/>
            <person name="Pilsyk S."/>
            <person name="Malc E."/>
            <person name="Mieczkowski P."/>
            <person name="Kruszewska J.S."/>
            <person name="Biernat P."/>
            <person name="Pawlowska J."/>
        </authorList>
    </citation>
    <scope>NUCLEOTIDE SEQUENCE [LARGE SCALE GENOMIC DNA]</scope>
    <source>
        <strain evidence="4 5">CBS 142.35</strain>
    </source>
</reference>
<feature type="compositionally biased region" description="Low complexity" evidence="1">
    <location>
        <begin position="126"/>
        <end position="140"/>
    </location>
</feature>
<feature type="region of interest" description="Disordered" evidence="1">
    <location>
        <begin position="387"/>
        <end position="453"/>
    </location>
</feature>
<dbReference type="Proteomes" id="UP000646827">
    <property type="component" value="Unassembled WGS sequence"/>
</dbReference>
<keyword evidence="2" id="KW-0472">Membrane</keyword>
<feature type="compositionally biased region" description="Low complexity" evidence="1">
    <location>
        <begin position="196"/>
        <end position="224"/>
    </location>
</feature>
<evidence type="ECO:0000256" key="3">
    <source>
        <dbReference type="SAM" id="SignalP"/>
    </source>
</evidence>
<keyword evidence="2" id="KW-0812">Transmembrane</keyword>
<feature type="region of interest" description="Disordered" evidence="1">
    <location>
        <begin position="120"/>
        <end position="308"/>
    </location>
</feature>
<organism evidence="4 5">
    <name type="scientific">Circinella minor</name>
    <dbReference type="NCBI Taxonomy" id="1195481"/>
    <lineage>
        <taxon>Eukaryota</taxon>
        <taxon>Fungi</taxon>
        <taxon>Fungi incertae sedis</taxon>
        <taxon>Mucoromycota</taxon>
        <taxon>Mucoromycotina</taxon>
        <taxon>Mucoromycetes</taxon>
        <taxon>Mucorales</taxon>
        <taxon>Lichtheimiaceae</taxon>
        <taxon>Circinella</taxon>
    </lineage>
</organism>
<feature type="compositionally biased region" description="Acidic residues" evidence="1">
    <location>
        <begin position="255"/>
        <end position="281"/>
    </location>
</feature>
<dbReference type="OrthoDB" id="2289131at2759"/>
<keyword evidence="5" id="KW-1185">Reference proteome</keyword>
<feature type="compositionally biased region" description="Basic and acidic residues" evidence="1">
    <location>
        <begin position="438"/>
        <end position="453"/>
    </location>
</feature>